<dbReference type="EMBL" id="QNUK01000003">
    <property type="protein sequence ID" value="KAF5909580.1"/>
    <property type="molecule type" value="Genomic_DNA"/>
</dbReference>
<name>A0A8J4U956_CLAMG</name>
<evidence type="ECO:0000259" key="8">
    <source>
        <dbReference type="PROSITE" id="PS52027"/>
    </source>
</evidence>
<feature type="non-terminal residue" evidence="9">
    <location>
        <position position="495"/>
    </location>
</feature>
<dbReference type="InterPro" id="IPR026104">
    <property type="entry name" value="ZNF_C2HC_dom_1C"/>
</dbReference>
<dbReference type="AlphaFoldDB" id="A0A8J4U956"/>
<keyword evidence="10" id="KW-1185">Reference proteome</keyword>
<evidence type="ECO:0000256" key="3">
    <source>
        <dbReference type="ARBA" id="ARBA00022771"/>
    </source>
</evidence>
<evidence type="ECO:0000256" key="7">
    <source>
        <dbReference type="SAM" id="MobiDB-lite"/>
    </source>
</evidence>
<dbReference type="PANTHER" id="PTHR14649:SF1">
    <property type="entry name" value="ZINC FINGER C2HC DOMAIN-CONTAINING PROTEIN 1C"/>
    <property type="match status" value="1"/>
</dbReference>
<protein>
    <submittedName>
        <fullName evidence="9">Zinc finger C2HC domain-containing protein 1C isoform X2</fullName>
    </submittedName>
</protein>
<evidence type="ECO:0000313" key="9">
    <source>
        <dbReference type="EMBL" id="KAF5909580.1"/>
    </source>
</evidence>
<dbReference type="InterPro" id="IPR049899">
    <property type="entry name" value="Znf_C2HC_C3H"/>
</dbReference>
<dbReference type="PROSITE" id="PS52027">
    <property type="entry name" value="ZF_C2HC_C3H"/>
    <property type="match status" value="1"/>
</dbReference>
<feature type="compositionally biased region" description="Basic and acidic residues" evidence="7">
    <location>
        <begin position="201"/>
        <end position="213"/>
    </location>
</feature>
<feature type="compositionally biased region" description="Polar residues" evidence="7">
    <location>
        <begin position="414"/>
        <end position="428"/>
    </location>
</feature>
<evidence type="ECO:0000256" key="6">
    <source>
        <dbReference type="PROSITE-ProRule" id="PRU01371"/>
    </source>
</evidence>
<reference evidence="9" key="1">
    <citation type="submission" date="2020-07" db="EMBL/GenBank/DDBJ databases">
        <title>Clarias magur genome sequencing, assembly and annotation.</title>
        <authorList>
            <person name="Kushwaha B."/>
            <person name="Kumar R."/>
            <person name="Das P."/>
            <person name="Joshi C.G."/>
            <person name="Kumar D."/>
            <person name="Nagpure N.S."/>
            <person name="Pandey M."/>
            <person name="Agarwal S."/>
            <person name="Srivastava S."/>
            <person name="Singh M."/>
            <person name="Sahoo L."/>
            <person name="Jayasankar P."/>
            <person name="Meher P.K."/>
            <person name="Koringa P.G."/>
            <person name="Iquebal M.A."/>
            <person name="Das S.P."/>
            <person name="Bit A."/>
            <person name="Patnaik S."/>
            <person name="Patel N."/>
            <person name="Shah T.M."/>
            <person name="Hinsu A."/>
            <person name="Jena J.K."/>
        </authorList>
    </citation>
    <scope>NUCLEOTIDE SEQUENCE</scope>
    <source>
        <strain evidence="9">CIFAMagur01</strain>
        <tissue evidence="9">Testis</tissue>
    </source>
</reference>
<keyword evidence="2" id="KW-0479">Metal-binding</keyword>
<sequence>MKDCEQDGFTCNNWPDPVSRRHNSATARPKIYSEEKQNVPMGKRHEMDTAVAQKPGCHQMAFNQSKCQADTDYFIQTDERGLDCLKEPGESSKKFSKRQEKHKNKLELFDTDSNDLPRERVEAYSKSLNGYQKGQRRLYEDEIRLTREIKKKEMLLKEKLEKAAETLRKIQLRSGSGNKVKSVEERNRGNTENRLYYTEKGNWDWESARDRALGGRRHKEQEEEYDDWVRKKDGVEKQEHVKGTNAGQKKKRREGSECENRGRNTQRSTENEEEEYDHFEEMKRNTRERARTEKDKTRRERAVEQQGNDLGEWDQRDLKKREIVRGNDAEMRRPGRANSKRDVCDEDQQWDLMDKLASTSQMKIKAVSKHDKTNVLTEEHLESQGVHQYSNKTTEETPLRKGLSEAGPSDQNEKSLQQVPSIPESSPDTDVRCVPCKSCNRYFQEDCLERHFKICLKTRANNKRKVYNSSYYRAKGTQLEEFLKSEGQEKKKSLE</sequence>
<feature type="region of interest" description="Disordered" evidence="7">
    <location>
        <begin position="1"/>
        <end position="42"/>
    </location>
</feature>
<feature type="compositionally biased region" description="Basic and acidic residues" evidence="7">
    <location>
        <begin position="227"/>
        <end position="242"/>
    </location>
</feature>
<dbReference type="Proteomes" id="UP000727407">
    <property type="component" value="Unassembled WGS sequence"/>
</dbReference>
<evidence type="ECO:0000256" key="2">
    <source>
        <dbReference type="ARBA" id="ARBA00022723"/>
    </source>
</evidence>
<evidence type="ECO:0000256" key="1">
    <source>
        <dbReference type="ARBA" id="ARBA00010843"/>
    </source>
</evidence>
<organism evidence="9 10">
    <name type="scientific">Clarias magur</name>
    <name type="common">Asian catfish</name>
    <name type="synonym">Macropteronotus magur</name>
    <dbReference type="NCBI Taxonomy" id="1594786"/>
    <lineage>
        <taxon>Eukaryota</taxon>
        <taxon>Metazoa</taxon>
        <taxon>Chordata</taxon>
        <taxon>Craniata</taxon>
        <taxon>Vertebrata</taxon>
        <taxon>Euteleostomi</taxon>
        <taxon>Actinopterygii</taxon>
        <taxon>Neopterygii</taxon>
        <taxon>Teleostei</taxon>
        <taxon>Ostariophysi</taxon>
        <taxon>Siluriformes</taxon>
        <taxon>Clariidae</taxon>
        <taxon>Clarias</taxon>
    </lineage>
</organism>
<keyword evidence="4" id="KW-0862">Zinc</keyword>
<dbReference type="GO" id="GO:0008270">
    <property type="term" value="F:zinc ion binding"/>
    <property type="evidence" value="ECO:0007669"/>
    <property type="project" value="UniProtKB-KW"/>
</dbReference>
<evidence type="ECO:0000256" key="5">
    <source>
        <dbReference type="ARBA" id="ARBA00023054"/>
    </source>
</evidence>
<feature type="region of interest" description="Disordered" evidence="7">
    <location>
        <begin position="175"/>
        <end position="344"/>
    </location>
</feature>
<dbReference type="PANTHER" id="PTHR14649">
    <property type="entry name" value="ZINC FINGER C2HC DOMAIN-CONTAINING PROTEIN 1C"/>
    <property type="match status" value="1"/>
</dbReference>
<feature type="domain" description="C2HC/C3H-type" evidence="8">
    <location>
        <begin position="432"/>
        <end position="461"/>
    </location>
</feature>
<feature type="compositionally biased region" description="Basic and acidic residues" evidence="7">
    <location>
        <begin position="313"/>
        <end position="343"/>
    </location>
</feature>
<comment type="caution">
    <text evidence="9">The sequence shown here is derived from an EMBL/GenBank/DDBJ whole genome shotgun (WGS) entry which is preliminary data.</text>
</comment>
<gene>
    <name evidence="9" type="ORF">DAT39_000707</name>
</gene>
<feature type="region of interest" description="Disordered" evidence="7">
    <location>
        <begin position="379"/>
        <end position="431"/>
    </location>
</feature>
<dbReference type="OrthoDB" id="10255185at2759"/>
<proteinExistence type="inferred from homology"/>
<evidence type="ECO:0000256" key="4">
    <source>
        <dbReference type="ARBA" id="ARBA00022833"/>
    </source>
</evidence>
<feature type="compositionally biased region" description="Basic and acidic residues" evidence="7">
    <location>
        <begin position="393"/>
        <end position="403"/>
    </location>
</feature>
<feature type="compositionally biased region" description="Basic and acidic residues" evidence="7">
    <location>
        <begin position="31"/>
        <end position="42"/>
    </location>
</feature>
<accession>A0A8J4U956</accession>
<keyword evidence="3 6" id="KW-0863">Zinc-finger</keyword>
<evidence type="ECO:0000313" key="10">
    <source>
        <dbReference type="Proteomes" id="UP000727407"/>
    </source>
</evidence>
<feature type="compositionally biased region" description="Basic and acidic residues" evidence="7">
    <location>
        <begin position="279"/>
        <end position="303"/>
    </location>
</feature>
<feature type="compositionally biased region" description="Basic and acidic residues" evidence="7">
    <location>
        <begin position="181"/>
        <end position="191"/>
    </location>
</feature>
<keyword evidence="5" id="KW-0175">Coiled coil</keyword>
<comment type="similarity">
    <text evidence="1">Belongs to the ZC2HC1 family.</text>
</comment>